<sequence>MRLDRDRGWLLFALLLGVPIAVGDLVLGPAQSLVGLLMLCTLLAATRLDGPCTGSVALYVVLLAAGVAVWEGDLGEQGMLVRLAVLALGGAYATWSAAQRVAREGELTETSSVAQRAILQPTTFRLGGVTVCARYHSASPQALLGGDLYAFAHTAAGLRLLIGDVRGNGLPAVRLSAAVISFFRDSAYTRPDLPAVLDATDRRLAALLGAEDFVTALAAEFRTTGRSAGVRVRLANCGHHPPLLLPAGAPPRLLAPAEPTTPLGLHPVPVVQDVVLGPGDRLLFYTDGLAEARSPEGDMVDLAGLRSACSQAALDDAADALQEALLRHTDGVLADDVAFILVESCPPVPSPDARGASGARGRSVPAGGAPRASRDPLRPYRKERRGPRLPGPEPSPGPPDR</sequence>
<feature type="compositionally biased region" description="Pro residues" evidence="2">
    <location>
        <begin position="389"/>
        <end position="401"/>
    </location>
</feature>
<keyword evidence="1" id="KW-0378">Hydrolase</keyword>
<dbReference type="InterPro" id="IPR001932">
    <property type="entry name" value="PPM-type_phosphatase-like_dom"/>
</dbReference>
<evidence type="ECO:0000259" key="3">
    <source>
        <dbReference type="SMART" id="SM00331"/>
    </source>
</evidence>
<comment type="caution">
    <text evidence="4">The sequence shown here is derived from an EMBL/GenBank/DDBJ whole genome shotgun (WGS) entry which is preliminary data.</text>
</comment>
<dbReference type="InterPro" id="IPR036457">
    <property type="entry name" value="PPM-type-like_dom_sf"/>
</dbReference>
<organism evidence="4 5">
    <name type="scientific">Streptomyces paromomycinus</name>
    <name type="common">Streptomyces rimosus subsp. paromomycinus</name>
    <dbReference type="NCBI Taxonomy" id="92743"/>
    <lineage>
        <taxon>Bacteria</taxon>
        <taxon>Bacillati</taxon>
        <taxon>Actinomycetota</taxon>
        <taxon>Actinomycetes</taxon>
        <taxon>Kitasatosporales</taxon>
        <taxon>Streptomycetaceae</taxon>
        <taxon>Streptomyces</taxon>
    </lineage>
</organism>
<evidence type="ECO:0000256" key="1">
    <source>
        <dbReference type="ARBA" id="ARBA00022801"/>
    </source>
</evidence>
<dbReference type="GO" id="GO:0016791">
    <property type="term" value="F:phosphatase activity"/>
    <property type="evidence" value="ECO:0007669"/>
    <property type="project" value="TreeGrafter"/>
</dbReference>
<dbReference type="AlphaFoldDB" id="A0A401VV59"/>
<dbReference type="InterPro" id="IPR052016">
    <property type="entry name" value="Bact_Sigma-Reg"/>
</dbReference>
<reference evidence="4 5" key="1">
    <citation type="submission" date="2018-11" db="EMBL/GenBank/DDBJ databases">
        <title>Whole genome sequence of Streptomyces paromomycinus NBRC 15454(T).</title>
        <authorList>
            <person name="Komaki H."/>
            <person name="Tamura T."/>
        </authorList>
    </citation>
    <scope>NUCLEOTIDE SEQUENCE [LARGE SCALE GENOMIC DNA]</scope>
    <source>
        <strain evidence="4 5">NBRC 15454</strain>
    </source>
</reference>
<evidence type="ECO:0000256" key="2">
    <source>
        <dbReference type="SAM" id="MobiDB-lite"/>
    </source>
</evidence>
<protein>
    <submittedName>
        <fullName evidence="4">Membrane protein</fullName>
    </submittedName>
</protein>
<keyword evidence="5" id="KW-1185">Reference proteome</keyword>
<accession>A0A401VV59</accession>
<evidence type="ECO:0000313" key="5">
    <source>
        <dbReference type="Proteomes" id="UP000286746"/>
    </source>
</evidence>
<dbReference type="PANTHER" id="PTHR43156:SF2">
    <property type="entry name" value="STAGE II SPORULATION PROTEIN E"/>
    <property type="match status" value="1"/>
</dbReference>
<feature type="domain" description="PPM-type phosphatase" evidence="3">
    <location>
        <begin position="129"/>
        <end position="344"/>
    </location>
</feature>
<dbReference type="EMBL" id="BHZD01000001">
    <property type="protein sequence ID" value="GCD40921.1"/>
    <property type="molecule type" value="Genomic_DNA"/>
</dbReference>
<dbReference type="Proteomes" id="UP000286746">
    <property type="component" value="Unassembled WGS sequence"/>
</dbReference>
<proteinExistence type="predicted"/>
<name>A0A401VV59_STREY</name>
<evidence type="ECO:0000313" key="4">
    <source>
        <dbReference type="EMBL" id="GCD40921.1"/>
    </source>
</evidence>
<dbReference type="PANTHER" id="PTHR43156">
    <property type="entry name" value="STAGE II SPORULATION PROTEIN E-RELATED"/>
    <property type="match status" value="1"/>
</dbReference>
<dbReference type="RefSeq" id="WP_125051533.1">
    <property type="nucleotide sequence ID" value="NZ_BHZD01000001.1"/>
</dbReference>
<dbReference type="SMART" id="SM00331">
    <property type="entry name" value="PP2C_SIG"/>
    <property type="match status" value="1"/>
</dbReference>
<dbReference type="SUPFAM" id="SSF81606">
    <property type="entry name" value="PP2C-like"/>
    <property type="match status" value="1"/>
</dbReference>
<dbReference type="Gene3D" id="3.60.40.10">
    <property type="entry name" value="PPM-type phosphatase domain"/>
    <property type="match status" value="1"/>
</dbReference>
<feature type="region of interest" description="Disordered" evidence="2">
    <location>
        <begin position="348"/>
        <end position="401"/>
    </location>
</feature>
<dbReference type="Pfam" id="PF07228">
    <property type="entry name" value="SpoIIE"/>
    <property type="match status" value="1"/>
</dbReference>
<gene>
    <name evidence="4" type="ORF">GKJPGBOP_00574</name>
</gene>